<name>A0ABS1DKV6_9PROT</name>
<protein>
    <recommendedName>
        <fullName evidence="4">Type II toxin-antitoxin system RelE/ParE family toxin</fullName>
    </recommendedName>
</protein>
<proteinExistence type="predicted"/>
<dbReference type="RefSeq" id="WP_200342322.1">
    <property type="nucleotide sequence ID" value="NZ_NRRL01000069.1"/>
</dbReference>
<dbReference type="EMBL" id="NRRL01000069">
    <property type="protein sequence ID" value="MBK1669980.1"/>
    <property type="molecule type" value="Genomic_DNA"/>
</dbReference>
<dbReference type="Proteomes" id="UP001296873">
    <property type="component" value="Unassembled WGS sequence"/>
</dbReference>
<evidence type="ECO:0008006" key="4">
    <source>
        <dbReference type="Google" id="ProtNLM"/>
    </source>
</evidence>
<accession>A0ABS1DKV6</accession>
<sequence length="110" mass="12971">MQIDWSPRALRNLRQVRVYIARENPAAARAVARAIDVARAIEDQVNRLRLHPRRGKARPGGFRETVEPRYRYVVRYDLLPDEPAPTRVHILSIWHPNRRDRTRRPCSASR</sequence>
<dbReference type="Gene3D" id="3.30.2310.20">
    <property type="entry name" value="RelE-like"/>
    <property type="match status" value="1"/>
</dbReference>
<comment type="caution">
    <text evidence="2">The sequence shown here is derived from an EMBL/GenBank/DDBJ whole genome shotgun (WGS) entry which is preliminary data.</text>
</comment>
<reference evidence="2 3" key="1">
    <citation type="journal article" date="2020" name="Microorganisms">
        <title>Osmotic Adaptation and Compatible Solute Biosynthesis of Phototrophic Bacteria as Revealed from Genome Analyses.</title>
        <authorList>
            <person name="Imhoff J.F."/>
            <person name="Rahn T."/>
            <person name="Kunzel S."/>
            <person name="Keller A."/>
            <person name="Neulinger S.C."/>
        </authorList>
    </citation>
    <scope>NUCLEOTIDE SEQUENCE [LARGE SCALE GENOMIC DNA]</scope>
    <source>
        <strain evidence="2 3">DSM 9895</strain>
    </source>
</reference>
<dbReference type="Pfam" id="PF05016">
    <property type="entry name" value="ParE_toxin"/>
    <property type="match status" value="1"/>
</dbReference>
<dbReference type="InterPro" id="IPR035093">
    <property type="entry name" value="RelE/ParE_toxin_dom_sf"/>
</dbReference>
<dbReference type="InterPro" id="IPR007712">
    <property type="entry name" value="RelE/ParE_toxin"/>
</dbReference>
<evidence type="ECO:0000313" key="2">
    <source>
        <dbReference type="EMBL" id="MBK1669980.1"/>
    </source>
</evidence>
<evidence type="ECO:0000256" key="1">
    <source>
        <dbReference type="ARBA" id="ARBA00022649"/>
    </source>
</evidence>
<evidence type="ECO:0000313" key="3">
    <source>
        <dbReference type="Proteomes" id="UP001296873"/>
    </source>
</evidence>
<keyword evidence="1" id="KW-1277">Toxin-antitoxin system</keyword>
<organism evidence="2 3">
    <name type="scientific">Rhodovibrio sodomensis</name>
    <dbReference type="NCBI Taxonomy" id="1088"/>
    <lineage>
        <taxon>Bacteria</taxon>
        <taxon>Pseudomonadati</taxon>
        <taxon>Pseudomonadota</taxon>
        <taxon>Alphaproteobacteria</taxon>
        <taxon>Rhodospirillales</taxon>
        <taxon>Rhodovibrionaceae</taxon>
        <taxon>Rhodovibrio</taxon>
    </lineage>
</organism>
<keyword evidence="3" id="KW-1185">Reference proteome</keyword>
<gene>
    <name evidence="2" type="ORF">CKO28_18255</name>
</gene>